<feature type="transmembrane region" description="Helical" evidence="13">
    <location>
        <begin position="42"/>
        <end position="62"/>
    </location>
</feature>
<dbReference type="InterPro" id="IPR010617">
    <property type="entry name" value="TMEM175-like"/>
</dbReference>
<dbReference type="PATRIC" id="fig|1423719.4.peg.983"/>
<keyword evidence="4" id="KW-0633">Potassium transport</keyword>
<dbReference type="Proteomes" id="UP000051450">
    <property type="component" value="Unassembled WGS sequence"/>
</dbReference>
<keyword evidence="9" id="KW-0406">Ion transport</keyword>
<evidence type="ECO:0000256" key="6">
    <source>
        <dbReference type="ARBA" id="ARBA00022826"/>
    </source>
</evidence>
<name>A0A0R1HHL2_9LACO</name>
<comment type="similarity">
    <text evidence="2">Belongs to the TMEM175 family.</text>
</comment>
<evidence type="ECO:0000256" key="2">
    <source>
        <dbReference type="ARBA" id="ARBA00006920"/>
    </source>
</evidence>
<keyword evidence="7" id="KW-0630">Potassium</keyword>
<evidence type="ECO:0000256" key="10">
    <source>
        <dbReference type="ARBA" id="ARBA00023136"/>
    </source>
</evidence>
<sequence>MKLDRVQAFSDGVFSILITIMVLEFHIDNFKPGHLFNEVLNQWPIFGTYLISYLYVGTLWLFHHDYIAGLKITDRGLNILNLLMLFSITLINYPMTLISAVLASGNTPDIRTAFIFYDLVALFISGTFLLIYFYVNQHSYLKSKAKPESYYQSIRFDPLGSMAIYGTSIALSFVNIWLSGFLLVAGIIYHFIAYIRMSASEDLAEKLALNKKNLTGK</sequence>
<keyword evidence="5 13" id="KW-0812">Transmembrane</keyword>
<dbReference type="GO" id="GO:0015252">
    <property type="term" value="F:proton channel activity"/>
    <property type="evidence" value="ECO:0007669"/>
    <property type="project" value="InterPro"/>
</dbReference>
<comment type="subcellular location">
    <subcellularLocation>
        <location evidence="1">Membrane</location>
        <topology evidence="1">Multi-pass membrane protein</topology>
    </subcellularLocation>
</comment>
<proteinExistence type="inferred from homology"/>
<dbReference type="Pfam" id="PF06736">
    <property type="entry name" value="TMEM175"/>
    <property type="match status" value="1"/>
</dbReference>
<evidence type="ECO:0000256" key="12">
    <source>
        <dbReference type="ARBA" id="ARBA00034430"/>
    </source>
</evidence>
<dbReference type="EMBL" id="AZDI01000003">
    <property type="protein sequence ID" value="KRK46005.1"/>
    <property type="molecule type" value="Genomic_DNA"/>
</dbReference>
<keyword evidence="3" id="KW-0813">Transport</keyword>
<dbReference type="GO" id="GO:0016020">
    <property type="term" value="C:membrane"/>
    <property type="evidence" value="ECO:0007669"/>
    <property type="project" value="UniProtKB-SubCell"/>
</dbReference>
<evidence type="ECO:0000313" key="15">
    <source>
        <dbReference type="Proteomes" id="UP000051450"/>
    </source>
</evidence>
<keyword evidence="8 13" id="KW-1133">Transmembrane helix</keyword>
<dbReference type="RefSeq" id="WP_057974027.1">
    <property type="nucleotide sequence ID" value="NZ_AZDI01000003.1"/>
</dbReference>
<dbReference type="GeneID" id="83547924"/>
<feature type="transmembrane region" description="Helical" evidence="13">
    <location>
        <begin position="114"/>
        <end position="135"/>
    </location>
</feature>
<dbReference type="STRING" id="1423719.FC66_GL000966"/>
<keyword evidence="6" id="KW-0631">Potassium channel</keyword>
<evidence type="ECO:0000256" key="3">
    <source>
        <dbReference type="ARBA" id="ARBA00022448"/>
    </source>
</evidence>
<dbReference type="AlphaFoldDB" id="A0A0R1HHL2"/>
<gene>
    <name evidence="14" type="ORF">FC66_GL000966</name>
</gene>
<evidence type="ECO:0000256" key="7">
    <source>
        <dbReference type="ARBA" id="ARBA00022958"/>
    </source>
</evidence>
<reference evidence="14 15" key="1">
    <citation type="journal article" date="2015" name="Genome Announc.">
        <title>Expanding the biotechnology potential of lactobacilli through comparative genomics of 213 strains and associated genera.</title>
        <authorList>
            <person name="Sun Z."/>
            <person name="Harris H.M."/>
            <person name="McCann A."/>
            <person name="Guo C."/>
            <person name="Argimon S."/>
            <person name="Zhang W."/>
            <person name="Yang X."/>
            <person name="Jeffery I.B."/>
            <person name="Cooney J.C."/>
            <person name="Kagawa T.F."/>
            <person name="Liu W."/>
            <person name="Song Y."/>
            <person name="Salvetti E."/>
            <person name="Wrobel A."/>
            <person name="Rasinkangas P."/>
            <person name="Parkhill J."/>
            <person name="Rea M.C."/>
            <person name="O'Sullivan O."/>
            <person name="Ritari J."/>
            <person name="Douillard F.P."/>
            <person name="Paul Ross R."/>
            <person name="Yang R."/>
            <person name="Briner A.E."/>
            <person name="Felis G.E."/>
            <person name="de Vos W.M."/>
            <person name="Barrangou R."/>
            <person name="Klaenhammer T.R."/>
            <person name="Caufield P.W."/>
            <person name="Cui Y."/>
            <person name="Zhang H."/>
            <person name="O'Toole P.W."/>
        </authorList>
    </citation>
    <scope>NUCLEOTIDE SEQUENCE [LARGE SCALE GENOMIC DNA]</scope>
    <source>
        <strain evidence="14 15">DSM 15638</strain>
    </source>
</reference>
<keyword evidence="10 13" id="KW-0472">Membrane</keyword>
<evidence type="ECO:0000256" key="13">
    <source>
        <dbReference type="SAM" id="Phobius"/>
    </source>
</evidence>
<dbReference type="GO" id="GO:0005267">
    <property type="term" value="F:potassium channel activity"/>
    <property type="evidence" value="ECO:0007669"/>
    <property type="project" value="UniProtKB-KW"/>
</dbReference>
<evidence type="ECO:0000256" key="11">
    <source>
        <dbReference type="ARBA" id="ARBA00023303"/>
    </source>
</evidence>
<feature type="transmembrane region" description="Helical" evidence="13">
    <location>
        <begin position="180"/>
        <end position="197"/>
    </location>
</feature>
<evidence type="ECO:0000256" key="8">
    <source>
        <dbReference type="ARBA" id="ARBA00022989"/>
    </source>
</evidence>
<accession>A0A0R1HHL2</accession>
<evidence type="ECO:0000256" key="4">
    <source>
        <dbReference type="ARBA" id="ARBA00022538"/>
    </source>
</evidence>
<organism evidence="14 15">
    <name type="scientific">Dellaglioa algida DSM 15638</name>
    <dbReference type="NCBI Taxonomy" id="1423719"/>
    <lineage>
        <taxon>Bacteria</taxon>
        <taxon>Bacillati</taxon>
        <taxon>Bacillota</taxon>
        <taxon>Bacilli</taxon>
        <taxon>Lactobacillales</taxon>
        <taxon>Lactobacillaceae</taxon>
        <taxon>Dellaglioa</taxon>
    </lineage>
</organism>
<feature type="transmembrane region" description="Helical" evidence="13">
    <location>
        <begin position="82"/>
        <end position="102"/>
    </location>
</feature>
<evidence type="ECO:0000256" key="1">
    <source>
        <dbReference type="ARBA" id="ARBA00004141"/>
    </source>
</evidence>
<keyword evidence="15" id="KW-1185">Reference proteome</keyword>
<comment type="catalytic activity">
    <reaction evidence="12">
        <text>K(+)(in) = K(+)(out)</text>
        <dbReference type="Rhea" id="RHEA:29463"/>
        <dbReference type="ChEBI" id="CHEBI:29103"/>
    </reaction>
</comment>
<protein>
    <submittedName>
        <fullName evidence="14">Hypothetical membrane protein, duf1211 family</fullName>
    </submittedName>
</protein>
<evidence type="ECO:0000256" key="5">
    <source>
        <dbReference type="ARBA" id="ARBA00022692"/>
    </source>
</evidence>
<keyword evidence="11" id="KW-0407">Ion channel</keyword>
<dbReference type="OrthoDB" id="7626281at2"/>
<feature type="transmembrane region" description="Helical" evidence="13">
    <location>
        <begin position="12"/>
        <end position="30"/>
    </location>
</feature>
<comment type="caution">
    <text evidence="14">The sequence shown here is derived from an EMBL/GenBank/DDBJ whole genome shotgun (WGS) entry which is preliminary data.</text>
</comment>
<evidence type="ECO:0000313" key="14">
    <source>
        <dbReference type="EMBL" id="KRK46005.1"/>
    </source>
</evidence>
<evidence type="ECO:0000256" key="9">
    <source>
        <dbReference type="ARBA" id="ARBA00023065"/>
    </source>
</evidence>